<feature type="region of interest" description="Disordered" evidence="8">
    <location>
        <begin position="85"/>
        <end position="219"/>
    </location>
</feature>
<name>A0A9P9WSF4_9PEZI</name>
<feature type="compositionally biased region" description="Acidic residues" evidence="8">
    <location>
        <begin position="765"/>
        <end position="776"/>
    </location>
</feature>
<keyword evidence="1 7" id="KW-0479">Metal-binding</keyword>
<evidence type="ECO:0000313" key="11">
    <source>
        <dbReference type="EMBL" id="KAI1877561.1"/>
    </source>
</evidence>
<dbReference type="PANTHER" id="PTHR14398:SF0">
    <property type="entry name" value="ZINC FINGER PROTEIN SWM"/>
    <property type="match status" value="1"/>
</dbReference>
<comment type="caution">
    <text evidence="11">The sequence shown here is derived from an EMBL/GenBank/DDBJ whole genome shotgun (WGS) entry which is preliminary data.</text>
</comment>
<dbReference type="InterPro" id="IPR035979">
    <property type="entry name" value="RBD_domain_sf"/>
</dbReference>
<keyword evidence="12" id="KW-1185">Reference proteome</keyword>
<dbReference type="GO" id="GO:0003723">
    <property type="term" value="F:RNA binding"/>
    <property type="evidence" value="ECO:0007669"/>
    <property type="project" value="UniProtKB-UniRule"/>
</dbReference>
<evidence type="ECO:0000256" key="5">
    <source>
        <dbReference type="ARBA" id="ARBA00043866"/>
    </source>
</evidence>
<dbReference type="SUPFAM" id="SSF54928">
    <property type="entry name" value="RNA-binding domain, RBD"/>
    <property type="match status" value="1"/>
</dbReference>
<dbReference type="GO" id="GO:0008270">
    <property type="term" value="F:zinc ion binding"/>
    <property type="evidence" value="ECO:0007669"/>
    <property type="project" value="UniProtKB-KW"/>
</dbReference>
<evidence type="ECO:0000256" key="8">
    <source>
        <dbReference type="SAM" id="MobiDB-lite"/>
    </source>
</evidence>
<feature type="compositionally biased region" description="Low complexity" evidence="8">
    <location>
        <begin position="200"/>
        <end position="209"/>
    </location>
</feature>
<evidence type="ECO:0000256" key="6">
    <source>
        <dbReference type="PROSITE-ProRule" id="PRU00176"/>
    </source>
</evidence>
<feature type="compositionally biased region" description="Basic residues" evidence="8">
    <location>
        <begin position="597"/>
        <end position="606"/>
    </location>
</feature>
<feature type="compositionally biased region" description="Polar residues" evidence="8">
    <location>
        <begin position="459"/>
        <end position="468"/>
    </location>
</feature>
<feature type="region of interest" description="Disordered" evidence="8">
    <location>
        <begin position="722"/>
        <end position="776"/>
    </location>
</feature>
<dbReference type="AlphaFoldDB" id="A0A9P9WSF4"/>
<evidence type="ECO:0000256" key="4">
    <source>
        <dbReference type="ARBA" id="ARBA00022884"/>
    </source>
</evidence>
<dbReference type="InterPro" id="IPR036855">
    <property type="entry name" value="Znf_CCCH_sf"/>
</dbReference>
<gene>
    <name evidence="11" type="ORF">JX265_003569</name>
</gene>
<evidence type="ECO:0000313" key="12">
    <source>
        <dbReference type="Proteomes" id="UP000829685"/>
    </source>
</evidence>
<feature type="region of interest" description="Disordered" evidence="8">
    <location>
        <begin position="579"/>
        <end position="610"/>
    </location>
</feature>
<feature type="region of interest" description="Disordered" evidence="8">
    <location>
        <begin position="336"/>
        <end position="375"/>
    </location>
</feature>
<dbReference type="SMART" id="SM00360">
    <property type="entry name" value="RRM"/>
    <property type="match status" value="1"/>
</dbReference>
<dbReference type="CDD" id="cd12257">
    <property type="entry name" value="RRM1_RBM26_like"/>
    <property type="match status" value="1"/>
</dbReference>
<evidence type="ECO:0008006" key="13">
    <source>
        <dbReference type="Google" id="ProtNLM"/>
    </source>
</evidence>
<evidence type="ECO:0000256" key="2">
    <source>
        <dbReference type="ARBA" id="ARBA00022771"/>
    </source>
</evidence>
<evidence type="ECO:0000256" key="7">
    <source>
        <dbReference type="PROSITE-ProRule" id="PRU00723"/>
    </source>
</evidence>
<feature type="compositionally biased region" description="Pro residues" evidence="8">
    <location>
        <begin position="85"/>
        <end position="101"/>
    </location>
</feature>
<keyword evidence="2 7" id="KW-0863">Zinc-finger</keyword>
<dbReference type="InterPro" id="IPR000504">
    <property type="entry name" value="RRM_dom"/>
</dbReference>
<comment type="function">
    <text evidence="5">May be involved in the turnover of nuclear polyadenylated (pA+) RNA.</text>
</comment>
<dbReference type="PROSITE" id="PS50102">
    <property type="entry name" value="RRM"/>
    <property type="match status" value="1"/>
</dbReference>
<feature type="region of interest" description="Disordered" evidence="8">
    <location>
        <begin position="457"/>
        <end position="492"/>
    </location>
</feature>
<evidence type="ECO:0000259" key="9">
    <source>
        <dbReference type="PROSITE" id="PS50102"/>
    </source>
</evidence>
<feature type="domain" description="C3H1-type" evidence="10">
    <location>
        <begin position="274"/>
        <end position="301"/>
    </location>
</feature>
<protein>
    <recommendedName>
        <fullName evidence="13">CCCH zinc finger and RRM domain-containing protein</fullName>
    </recommendedName>
</protein>
<feature type="zinc finger region" description="C3H1-type" evidence="7">
    <location>
        <begin position="274"/>
        <end position="301"/>
    </location>
</feature>
<accession>A0A9P9WSF4</accession>
<proteinExistence type="predicted"/>
<feature type="domain" description="RRM" evidence="9">
    <location>
        <begin position="375"/>
        <end position="451"/>
    </location>
</feature>
<sequence>MLFAEGDAPHLRAWIIKRLANTTDADADVLADYVLALLRHDGDIESIRGVFEEEIPDFMREDAAAFTDDVFQAVKYKSYLPGAPPAPPVARQPPLGPPQAPHIPLGPAAQQQPYVPPFNVQHTPYAETPTGFSSQTFRNGSKKRSYRDLDAPDSQPFSSDLYGGAPYQQPYKQARRGGAFNPRGSRFDEPYGSGGRGGHPASNGFAAPSGPSPGYPSQPPFPMSQQSLDANSILENIQRLQELGAQMGIQMPQTGPLPQPLYSGPALIPASSHRRKGPCRDYETKGYCSRGNRCQYEHGNGSVYVPSFVAPPAADEYDPNNAAMGMLEHLGQPIKPQDKALHGWPPNRREPKKPKRKGGRSSVSAEGPSHDKTNTKLVLENIPEENFTEDAVREFFAQFGTISDVSLRSIPGSQKRIAIINFDSWAAANAAWKSPKVVFDNRFVKLYWFKDESKFASDGQRTNGVRNDTNGDKASNEPEFDMEEFQRKQEEAQKIHLEKQQKREELERQRQELEEKRKELIARQLEEKRKLQAKLAENGVKEDSLSPVLTKATPDEGGVSQAEALRAKLAALEEEADSLGIDPDATGDEVPFWASRGRGRGRRPYRGRGSFPPRAYRGGYGYRGRGGATQDVHAAYAAYSLDNRPKVIAITGVDFTESSKDEALRQHLFGVGEFTDISTDSGATQITFKDRKTAEKFMFGVSANKTIPGVDGTVELTWANSAPRTAGADSDFPMSSGLEDEQAAKTANDVEETNAFGRPDRDQGDMDYEGGDWDIS</sequence>
<evidence type="ECO:0000256" key="1">
    <source>
        <dbReference type="ARBA" id="ARBA00022723"/>
    </source>
</evidence>
<dbReference type="SMART" id="SM00356">
    <property type="entry name" value="ZnF_C3H1"/>
    <property type="match status" value="1"/>
</dbReference>
<dbReference type="Pfam" id="PF00076">
    <property type="entry name" value="RRM_1"/>
    <property type="match status" value="1"/>
</dbReference>
<dbReference type="Pfam" id="PF00642">
    <property type="entry name" value="zf-CCCH"/>
    <property type="match status" value="1"/>
</dbReference>
<dbReference type="Proteomes" id="UP000829685">
    <property type="component" value="Unassembled WGS sequence"/>
</dbReference>
<dbReference type="Pfam" id="PF01480">
    <property type="entry name" value="PWI"/>
    <property type="match status" value="1"/>
</dbReference>
<feature type="compositionally biased region" description="Pro residues" evidence="8">
    <location>
        <begin position="210"/>
        <end position="219"/>
    </location>
</feature>
<dbReference type="PROSITE" id="PS50103">
    <property type="entry name" value="ZF_C3H1"/>
    <property type="match status" value="1"/>
</dbReference>
<feature type="compositionally biased region" description="Basic residues" evidence="8">
    <location>
        <begin position="350"/>
        <end position="359"/>
    </location>
</feature>
<feature type="compositionally biased region" description="Polar residues" evidence="8">
    <location>
        <begin position="130"/>
        <end position="139"/>
    </location>
</feature>
<dbReference type="SUPFAM" id="SSF90229">
    <property type="entry name" value="CCCH zinc finger"/>
    <property type="match status" value="1"/>
</dbReference>
<dbReference type="InterPro" id="IPR045137">
    <property type="entry name" value="RBM26/27"/>
</dbReference>
<organism evidence="11 12">
    <name type="scientific">Neoarthrinium moseri</name>
    <dbReference type="NCBI Taxonomy" id="1658444"/>
    <lineage>
        <taxon>Eukaryota</taxon>
        <taxon>Fungi</taxon>
        <taxon>Dikarya</taxon>
        <taxon>Ascomycota</taxon>
        <taxon>Pezizomycotina</taxon>
        <taxon>Sordariomycetes</taxon>
        <taxon>Xylariomycetidae</taxon>
        <taxon>Amphisphaeriales</taxon>
        <taxon>Apiosporaceae</taxon>
        <taxon>Neoarthrinium</taxon>
    </lineage>
</organism>
<evidence type="ECO:0000259" key="10">
    <source>
        <dbReference type="PROSITE" id="PS50103"/>
    </source>
</evidence>
<dbReference type="InterPro" id="IPR002483">
    <property type="entry name" value="PWI_dom"/>
</dbReference>
<dbReference type="Gene3D" id="3.30.70.330">
    <property type="match status" value="1"/>
</dbReference>
<keyword evidence="3 7" id="KW-0862">Zinc</keyword>
<dbReference type="GO" id="GO:0005634">
    <property type="term" value="C:nucleus"/>
    <property type="evidence" value="ECO:0007669"/>
    <property type="project" value="TreeGrafter"/>
</dbReference>
<dbReference type="PANTHER" id="PTHR14398">
    <property type="entry name" value="RNA RECOGNITION RRM/RNP DOMAIN"/>
    <property type="match status" value="1"/>
</dbReference>
<dbReference type="InterPro" id="IPR012677">
    <property type="entry name" value="Nucleotide-bd_a/b_plait_sf"/>
</dbReference>
<dbReference type="Gene3D" id="4.10.1000.10">
    <property type="entry name" value="Zinc finger, CCCH-type"/>
    <property type="match status" value="1"/>
</dbReference>
<keyword evidence="4 6" id="KW-0694">RNA-binding</keyword>
<dbReference type="InterPro" id="IPR000571">
    <property type="entry name" value="Znf_CCCH"/>
</dbReference>
<dbReference type="EMBL" id="JAFIMR010000006">
    <property type="protein sequence ID" value="KAI1877561.1"/>
    <property type="molecule type" value="Genomic_DNA"/>
</dbReference>
<evidence type="ECO:0000256" key="3">
    <source>
        <dbReference type="ARBA" id="ARBA00022833"/>
    </source>
</evidence>
<reference evidence="11" key="1">
    <citation type="submission" date="2021-03" db="EMBL/GenBank/DDBJ databases">
        <title>Revisited historic fungal species revealed as producer of novel bioactive compounds through whole genome sequencing and comparative genomics.</title>
        <authorList>
            <person name="Vignolle G.A."/>
            <person name="Hochenegger N."/>
            <person name="Mach R.L."/>
            <person name="Mach-Aigner A.R."/>
            <person name="Javad Rahimi M."/>
            <person name="Salim K.A."/>
            <person name="Chan C.M."/>
            <person name="Lim L.B.L."/>
            <person name="Cai F."/>
            <person name="Druzhinina I.S."/>
            <person name="U'Ren J.M."/>
            <person name="Derntl C."/>
        </authorList>
    </citation>
    <scope>NUCLEOTIDE SEQUENCE</scope>
    <source>
        <strain evidence="11">TUCIM 5799</strain>
    </source>
</reference>